<dbReference type="SUPFAM" id="SSF51206">
    <property type="entry name" value="cAMP-binding domain-like"/>
    <property type="match status" value="1"/>
</dbReference>
<keyword evidence="3" id="KW-0010">Activator</keyword>
<gene>
    <name evidence="7" type="ORF">D3H35_08035</name>
</gene>
<dbReference type="SMART" id="SM00419">
    <property type="entry name" value="HTH_CRP"/>
    <property type="match status" value="1"/>
</dbReference>
<evidence type="ECO:0000259" key="6">
    <source>
        <dbReference type="PROSITE" id="PS51063"/>
    </source>
</evidence>
<dbReference type="InterPro" id="IPR018488">
    <property type="entry name" value="cNMP-bd_CS"/>
</dbReference>
<dbReference type="PROSITE" id="PS00889">
    <property type="entry name" value="CNMP_BINDING_2"/>
    <property type="match status" value="1"/>
</dbReference>
<dbReference type="InterPro" id="IPR014710">
    <property type="entry name" value="RmlC-like_jellyroll"/>
</dbReference>
<sequence>MPIDSVMLATSIPFFADIEPELLGRIVPYMREKTFKKGELIFLEGDEGNEIYFVGSGAISIHTFDRSKKVTLAILREGEYFGEMALMKPGLVRSATAQTMQPTLLYSLNRLDFQTLIELDRNLAFHLLNYTMERLRRANQQIYDLTFLSVRTRIIKRLLSWYDESRSDDNGNADRIPHKVTHQQLADLVGAVRETVTKVLQELQDEGLIAIRNKVIHLLQPELLQRKLDEDY</sequence>
<evidence type="ECO:0000259" key="5">
    <source>
        <dbReference type="PROSITE" id="PS50042"/>
    </source>
</evidence>
<accession>A0A398CKS2</accession>
<dbReference type="GO" id="GO:0003677">
    <property type="term" value="F:DNA binding"/>
    <property type="evidence" value="ECO:0007669"/>
    <property type="project" value="UniProtKB-KW"/>
</dbReference>
<dbReference type="PRINTS" id="PR00034">
    <property type="entry name" value="HTHCRP"/>
</dbReference>
<dbReference type="PROSITE" id="PS50042">
    <property type="entry name" value="CNMP_BINDING_3"/>
    <property type="match status" value="1"/>
</dbReference>
<feature type="domain" description="Cyclic nucleotide-binding" evidence="5">
    <location>
        <begin position="14"/>
        <end position="117"/>
    </location>
</feature>
<dbReference type="PANTHER" id="PTHR24567">
    <property type="entry name" value="CRP FAMILY TRANSCRIPTIONAL REGULATORY PROTEIN"/>
    <property type="match status" value="1"/>
</dbReference>
<evidence type="ECO:0000256" key="1">
    <source>
        <dbReference type="ARBA" id="ARBA00023015"/>
    </source>
</evidence>
<dbReference type="InterPro" id="IPR012318">
    <property type="entry name" value="HTH_CRP"/>
</dbReference>
<dbReference type="FunFam" id="1.10.10.10:FF:000019">
    <property type="entry name" value="Crp/Fnr family transcriptional regulator"/>
    <property type="match status" value="1"/>
</dbReference>
<keyword evidence="2" id="KW-0238">DNA-binding</keyword>
<keyword evidence="1" id="KW-0805">Transcription regulation</keyword>
<dbReference type="GO" id="GO:0005829">
    <property type="term" value="C:cytosol"/>
    <property type="evidence" value="ECO:0007669"/>
    <property type="project" value="TreeGrafter"/>
</dbReference>
<dbReference type="InterPro" id="IPR050397">
    <property type="entry name" value="Env_Response_Regulators"/>
</dbReference>
<dbReference type="Pfam" id="PF13545">
    <property type="entry name" value="HTH_Crp_2"/>
    <property type="match status" value="1"/>
</dbReference>
<reference evidence="7 8" key="1">
    <citation type="submission" date="2018-09" db="EMBL/GenBank/DDBJ databases">
        <title>Cohnella cavernae sp. nov., isolated from a karst cave.</title>
        <authorList>
            <person name="Zhu H."/>
        </authorList>
    </citation>
    <scope>NUCLEOTIDE SEQUENCE [LARGE SCALE GENOMIC DNA]</scope>
    <source>
        <strain evidence="7 8">K2E09-144</strain>
    </source>
</reference>
<dbReference type="InterPro" id="IPR036388">
    <property type="entry name" value="WH-like_DNA-bd_sf"/>
</dbReference>
<dbReference type="Proteomes" id="UP000266340">
    <property type="component" value="Unassembled WGS sequence"/>
</dbReference>
<dbReference type="AlphaFoldDB" id="A0A398CKS2"/>
<protein>
    <submittedName>
        <fullName evidence="7">Crp/Fnr family transcriptional regulator</fullName>
    </submittedName>
</protein>
<evidence type="ECO:0000313" key="7">
    <source>
        <dbReference type="EMBL" id="RIE03906.1"/>
    </source>
</evidence>
<dbReference type="InterPro" id="IPR000595">
    <property type="entry name" value="cNMP-bd_dom"/>
</dbReference>
<dbReference type="InterPro" id="IPR036390">
    <property type="entry name" value="WH_DNA-bd_sf"/>
</dbReference>
<dbReference type="CDD" id="cd00038">
    <property type="entry name" value="CAP_ED"/>
    <property type="match status" value="1"/>
</dbReference>
<proteinExistence type="predicted"/>
<dbReference type="Gene3D" id="2.60.120.10">
    <property type="entry name" value="Jelly Rolls"/>
    <property type="match status" value="1"/>
</dbReference>
<evidence type="ECO:0000256" key="4">
    <source>
        <dbReference type="ARBA" id="ARBA00023163"/>
    </source>
</evidence>
<feature type="domain" description="HTH crp-type" evidence="6">
    <location>
        <begin position="148"/>
        <end position="222"/>
    </location>
</feature>
<dbReference type="PANTHER" id="PTHR24567:SF74">
    <property type="entry name" value="HTH-TYPE TRANSCRIPTIONAL REGULATOR ARCR"/>
    <property type="match status" value="1"/>
</dbReference>
<dbReference type="Pfam" id="PF00027">
    <property type="entry name" value="cNMP_binding"/>
    <property type="match status" value="1"/>
</dbReference>
<dbReference type="Gene3D" id="1.10.10.10">
    <property type="entry name" value="Winged helix-like DNA-binding domain superfamily/Winged helix DNA-binding domain"/>
    <property type="match status" value="1"/>
</dbReference>
<dbReference type="PROSITE" id="PS51063">
    <property type="entry name" value="HTH_CRP_2"/>
    <property type="match status" value="1"/>
</dbReference>
<organism evidence="7 8">
    <name type="scientific">Cohnella faecalis</name>
    <dbReference type="NCBI Taxonomy" id="2315694"/>
    <lineage>
        <taxon>Bacteria</taxon>
        <taxon>Bacillati</taxon>
        <taxon>Bacillota</taxon>
        <taxon>Bacilli</taxon>
        <taxon>Bacillales</taxon>
        <taxon>Paenibacillaceae</taxon>
        <taxon>Cohnella</taxon>
    </lineage>
</organism>
<evidence type="ECO:0000256" key="3">
    <source>
        <dbReference type="ARBA" id="ARBA00023159"/>
    </source>
</evidence>
<dbReference type="SMART" id="SM00100">
    <property type="entry name" value="cNMP"/>
    <property type="match status" value="1"/>
</dbReference>
<dbReference type="OrthoDB" id="9812325at2"/>
<dbReference type="GO" id="GO:0003700">
    <property type="term" value="F:DNA-binding transcription factor activity"/>
    <property type="evidence" value="ECO:0007669"/>
    <property type="project" value="TreeGrafter"/>
</dbReference>
<comment type="caution">
    <text evidence="7">The sequence shown here is derived from an EMBL/GenBank/DDBJ whole genome shotgun (WGS) entry which is preliminary data.</text>
</comment>
<dbReference type="InterPro" id="IPR018490">
    <property type="entry name" value="cNMP-bd_dom_sf"/>
</dbReference>
<keyword evidence="8" id="KW-1185">Reference proteome</keyword>
<evidence type="ECO:0000256" key="2">
    <source>
        <dbReference type="ARBA" id="ARBA00023125"/>
    </source>
</evidence>
<evidence type="ECO:0000313" key="8">
    <source>
        <dbReference type="Proteomes" id="UP000266340"/>
    </source>
</evidence>
<keyword evidence="4" id="KW-0804">Transcription</keyword>
<dbReference type="RefSeq" id="WP_119148583.1">
    <property type="nucleotide sequence ID" value="NZ_JBHSOV010000006.1"/>
</dbReference>
<name>A0A398CKS2_9BACL</name>
<dbReference type="EMBL" id="QXJM01000029">
    <property type="protein sequence ID" value="RIE03906.1"/>
    <property type="molecule type" value="Genomic_DNA"/>
</dbReference>
<dbReference type="SUPFAM" id="SSF46785">
    <property type="entry name" value="Winged helix' DNA-binding domain"/>
    <property type="match status" value="1"/>
</dbReference>